<keyword evidence="3" id="KW-1185">Reference proteome</keyword>
<dbReference type="InterPro" id="IPR036259">
    <property type="entry name" value="MFS_trans_sf"/>
</dbReference>
<evidence type="ECO:0000313" key="2">
    <source>
        <dbReference type="EMBL" id="MBP2416709.1"/>
    </source>
</evidence>
<proteinExistence type="predicted"/>
<sequence>MALRLLTGALVAALVTAVMFALKAATIARGADPFDDPRVNAFFFAGLVALLVTAALTGAALARRPGRRGRLVAAGLGLVVGALGGALVALAAGALLPAGGSWVWGEVNLWVIALLALAAVLVLRARAGRPERTT</sequence>
<keyword evidence="1" id="KW-0812">Transmembrane</keyword>
<gene>
    <name evidence="2" type="ORF">JOF54_001631</name>
</gene>
<keyword evidence="1" id="KW-1133">Transmembrane helix</keyword>
<organism evidence="2 3">
    <name type="scientific">Microlunatus capsulatus</name>
    <dbReference type="NCBI Taxonomy" id="99117"/>
    <lineage>
        <taxon>Bacteria</taxon>
        <taxon>Bacillati</taxon>
        <taxon>Actinomycetota</taxon>
        <taxon>Actinomycetes</taxon>
        <taxon>Propionibacteriales</taxon>
        <taxon>Propionibacteriaceae</taxon>
        <taxon>Microlunatus</taxon>
    </lineage>
</organism>
<comment type="caution">
    <text evidence="2">The sequence shown here is derived from an EMBL/GenBank/DDBJ whole genome shotgun (WGS) entry which is preliminary data.</text>
</comment>
<dbReference type="EMBL" id="JAGIOB010000001">
    <property type="protein sequence ID" value="MBP2416709.1"/>
    <property type="molecule type" value="Genomic_DNA"/>
</dbReference>
<feature type="transmembrane region" description="Helical" evidence="1">
    <location>
        <begin position="74"/>
        <end position="96"/>
    </location>
</feature>
<dbReference type="RefSeq" id="WP_210054617.1">
    <property type="nucleotide sequence ID" value="NZ_BAAAMH010000025.1"/>
</dbReference>
<accession>A0ABS4Z6M9</accession>
<keyword evidence="1" id="KW-0472">Membrane</keyword>
<feature type="transmembrane region" description="Helical" evidence="1">
    <location>
        <begin position="40"/>
        <end position="62"/>
    </location>
</feature>
<protein>
    <submittedName>
        <fullName evidence="2">MFS family permease</fullName>
    </submittedName>
</protein>
<evidence type="ECO:0000256" key="1">
    <source>
        <dbReference type="SAM" id="Phobius"/>
    </source>
</evidence>
<reference evidence="2 3" key="1">
    <citation type="submission" date="2021-03" db="EMBL/GenBank/DDBJ databases">
        <title>Sequencing the genomes of 1000 actinobacteria strains.</title>
        <authorList>
            <person name="Klenk H.-P."/>
        </authorList>
    </citation>
    <scope>NUCLEOTIDE SEQUENCE [LARGE SCALE GENOMIC DNA]</scope>
    <source>
        <strain evidence="2 3">DSM 12936</strain>
    </source>
</reference>
<dbReference type="SUPFAM" id="SSF103473">
    <property type="entry name" value="MFS general substrate transporter"/>
    <property type="match status" value="1"/>
</dbReference>
<evidence type="ECO:0000313" key="3">
    <source>
        <dbReference type="Proteomes" id="UP000758168"/>
    </source>
</evidence>
<name>A0ABS4Z6M9_9ACTN</name>
<feature type="transmembrane region" description="Helical" evidence="1">
    <location>
        <begin position="102"/>
        <end position="123"/>
    </location>
</feature>
<dbReference type="Proteomes" id="UP000758168">
    <property type="component" value="Unassembled WGS sequence"/>
</dbReference>